<dbReference type="Proteomes" id="UP000541535">
    <property type="component" value="Unassembled WGS sequence"/>
</dbReference>
<sequence>MKLRSLSLALPFALLLSTAHAGAPFQPSWQQRYAEFIRIVEGVRRGDAAALKRYDEVLADFNARRLERTPMEHMEILGAHYLPREGLEKTLPLIVANATLGWYDTLRFASEPGRGEISYVLFRLPFLLAGADAVDQAVSFFEAYPEQTETLVSQGIAMARQLRSQVRYEQRWPIAFGFNELNCAQGGECAPAITLPENRWETAWQQAEQQVRKSYRDDRQHASD</sequence>
<evidence type="ECO:0000313" key="2">
    <source>
        <dbReference type="EMBL" id="MBB3121456.1"/>
    </source>
</evidence>
<accession>A0A7W5BE15</accession>
<comment type="caution">
    <text evidence="2">The sequence shown here is derived from an EMBL/GenBank/DDBJ whole genome shotgun (WGS) entry which is preliminary data.</text>
</comment>
<dbReference type="AlphaFoldDB" id="A0A7W5BE15"/>
<protein>
    <recommendedName>
        <fullName evidence="4">DUF4034 domain-containing protein</fullName>
    </recommendedName>
</protein>
<proteinExistence type="predicted"/>
<keyword evidence="1" id="KW-0732">Signal</keyword>
<evidence type="ECO:0000313" key="3">
    <source>
        <dbReference type="Proteomes" id="UP000541535"/>
    </source>
</evidence>
<feature type="signal peptide" evidence="1">
    <location>
        <begin position="1"/>
        <end position="21"/>
    </location>
</feature>
<evidence type="ECO:0008006" key="4">
    <source>
        <dbReference type="Google" id="ProtNLM"/>
    </source>
</evidence>
<evidence type="ECO:0000256" key="1">
    <source>
        <dbReference type="SAM" id="SignalP"/>
    </source>
</evidence>
<name>A0A7W5BE15_9BURK</name>
<keyword evidence="3" id="KW-1185">Reference proteome</keyword>
<organism evidence="2 3">
    <name type="scientific">Pseudoduganella violacea</name>
    <dbReference type="NCBI Taxonomy" id="1715466"/>
    <lineage>
        <taxon>Bacteria</taxon>
        <taxon>Pseudomonadati</taxon>
        <taxon>Pseudomonadota</taxon>
        <taxon>Betaproteobacteria</taxon>
        <taxon>Burkholderiales</taxon>
        <taxon>Oxalobacteraceae</taxon>
        <taxon>Telluria group</taxon>
        <taxon>Pseudoduganella</taxon>
    </lineage>
</organism>
<gene>
    <name evidence="2" type="ORF">FHS03_004534</name>
</gene>
<reference evidence="2 3" key="1">
    <citation type="submission" date="2020-08" db="EMBL/GenBank/DDBJ databases">
        <title>Genomic Encyclopedia of Type Strains, Phase III (KMG-III): the genomes of soil and plant-associated and newly described type strains.</title>
        <authorList>
            <person name="Whitman W."/>
        </authorList>
    </citation>
    <scope>NUCLEOTIDE SEQUENCE [LARGE SCALE GENOMIC DNA]</scope>
    <source>
        <strain evidence="2 3">CECT 8897</strain>
    </source>
</reference>
<dbReference type="RefSeq" id="WP_183443167.1">
    <property type="nucleotide sequence ID" value="NZ_JACHXD010000016.1"/>
</dbReference>
<dbReference type="EMBL" id="JACHXD010000016">
    <property type="protein sequence ID" value="MBB3121456.1"/>
    <property type="molecule type" value="Genomic_DNA"/>
</dbReference>
<feature type="chain" id="PRO_5030768538" description="DUF4034 domain-containing protein" evidence="1">
    <location>
        <begin position="22"/>
        <end position="224"/>
    </location>
</feature>